<evidence type="ECO:0000256" key="4">
    <source>
        <dbReference type="ARBA" id="ARBA00022692"/>
    </source>
</evidence>
<dbReference type="Proteomes" id="UP000631114">
    <property type="component" value="Unassembled WGS sequence"/>
</dbReference>
<dbReference type="OrthoDB" id="1927516at2759"/>
<evidence type="ECO:0000256" key="6">
    <source>
        <dbReference type="ARBA" id="ARBA00023136"/>
    </source>
</evidence>
<name>A0A835ME17_9MAGN</name>
<dbReference type="GO" id="GO:0030244">
    <property type="term" value="P:cellulose biosynthetic process"/>
    <property type="evidence" value="ECO:0007669"/>
    <property type="project" value="InterPro"/>
</dbReference>
<evidence type="ECO:0000256" key="2">
    <source>
        <dbReference type="ARBA" id="ARBA00022676"/>
    </source>
</evidence>
<dbReference type="GO" id="GO:0016020">
    <property type="term" value="C:membrane"/>
    <property type="evidence" value="ECO:0007669"/>
    <property type="project" value="InterPro"/>
</dbReference>
<keyword evidence="7" id="KW-0961">Cell wall biogenesis/degradation</keyword>
<protein>
    <submittedName>
        <fullName evidence="8">Uncharacterized protein</fullName>
    </submittedName>
</protein>
<evidence type="ECO:0000256" key="5">
    <source>
        <dbReference type="ARBA" id="ARBA00022989"/>
    </source>
</evidence>
<dbReference type="PANTHER" id="PTHR13301">
    <property type="entry name" value="X-BOX TRANSCRIPTION FACTOR-RELATED"/>
    <property type="match status" value="1"/>
</dbReference>
<keyword evidence="5" id="KW-1133">Transmembrane helix</keyword>
<dbReference type="GO" id="GO:0016760">
    <property type="term" value="F:cellulose synthase (UDP-forming) activity"/>
    <property type="evidence" value="ECO:0007669"/>
    <property type="project" value="InterPro"/>
</dbReference>
<evidence type="ECO:0000256" key="3">
    <source>
        <dbReference type="ARBA" id="ARBA00022679"/>
    </source>
</evidence>
<sequence>MQLMAGAGFDDEKSLLMSQMSLEKRFGQSTIFVASTLMDRNMVVSLSQHLLRLSLKKLSMLSTVVMRTSRTGEGSSTFKVSDNFWTLQIGWIYGSHYVRYSNRFKMHARGWRSIYRMPHPQPFKGSTPINLSDRLNQVLRLARVLLKFSSDTLPYMVWLWWKVEMAREICIYQHHYLPYHIHFSTCLLYFAYLSSFHFAIVLPYDV</sequence>
<dbReference type="Pfam" id="PF03552">
    <property type="entry name" value="Cellulose_synt"/>
    <property type="match status" value="1"/>
</dbReference>
<evidence type="ECO:0000313" key="9">
    <source>
        <dbReference type="Proteomes" id="UP000631114"/>
    </source>
</evidence>
<gene>
    <name evidence="8" type="ORF">IFM89_003681</name>
</gene>
<evidence type="ECO:0000313" key="8">
    <source>
        <dbReference type="EMBL" id="KAF9623649.1"/>
    </source>
</evidence>
<evidence type="ECO:0000256" key="7">
    <source>
        <dbReference type="ARBA" id="ARBA00023316"/>
    </source>
</evidence>
<keyword evidence="3" id="KW-0808">Transferase</keyword>
<keyword evidence="2" id="KW-0328">Glycosyltransferase</keyword>
<keyword evidence="9" id="KW-1185">Reference proteome</keyword>
<dbReference type="GO" id="GO:0012505">
    <property type="term" value="C:endomembrane system"/>
    <property type="evidence" value="ECO:0007669"/>
    <property type="project" value="UniProtKB-SubCell"/>
</dbReference>
<dbReference type="AlphaFoldDB" id="A0A835ME17"/>
<evidence type="ECO:0000256" key="1">
    <source>
        <dbReference type="ARBA" id="ARBA00004308"/>
    </source>
</evidence>
<keyword evidence="4" id="KW-0812">Transmembrane</keyword>
<comment type="subcellular location">
    <subcellularLocation>
        <location evidence="1">Endomembrane system</location>
    </subcellularLocation>
</comment>
<proteinExistence type="predicted"/>
<reference evidence="8 9" key="1">
    <citation type="submission" date="2020-10" db="EMBL/GenBank/DDBJ databases">
        <title>The Coptis chinensis genome and diversification of protoberbering-type alkaloids.</title>
        <authorList>
            <person name="Wang B."/>
            <person name="Shu S."/>
            <person name="Song C."/>
            <person name="Liu Y."/>
        </authorList>
    </citation>
    <scope>NUCLEOTIDE SEQUENCE [LARGE SCALE GENOMIC DNA]</scope>
    <source>
        <strain evidence="8">HL-2020</strain>
        <tissue evidence="8">Leaf</tissue>
    </source>
</reference>
<dbReference type="InterPro" id="IPR005150">
    <property type="entry name" value="Cellulose_synth"/>
</dbReference>
<keyword evidence="6" id="KW-0472">Membrane</keyword>
<organism evidence="8 9">
    <name type="scientific">Coptis chinensis</name>
    <dbReference type="NCBI Taxonomy" id="261450"/>
    <lineage>
        <taxon>Eukaryota</taxon>
        <taxon>Viridiplantae</taxon>
        <taxon>Streptophyta</taxon>
        <taxon>Embryophyta</taxon>
        <taxon>Tracheophyta</taxon>
        <taxon>Spermatophyta</taxon>
        <taxon>Magnoliopsida</taxon>
        <taxon>Ranunculales</taxon>
        <taxon>Ranunculaceae</taxon>
        <taxon>Coptidoideae</taxon>
        <taxon>Coptis</taxon>
    </lineage>
</organism>
<accession>A0A835ME17</accession>
<dbReference type="GO" id="GO:0071555">
    <property type="term" value="P:cell wall organization"/>
    <property type="evidence" value="ECO:0007669"/>
    <property type="project" value="UniProtKB-KW"/>
</dbReference>
<comment type="caution">
    <text evidence="8">The sequence shown here is derived from an EMBL/GenBank/DDBJ whole genome shotgun (WGS) entry which is preliminary data.</text>
</comment>
<dbReference type="EMBL" id="JADFTS010000001">
    <property type="protein sequence ID" value="KAF9623649.1"/>
    <property type="molecule type" value="Genomic_DNA"/>
</dbReference>